<feature type="region of interest" description="Disordered" evidence="1">
    <location>
        <begin position="93"/>
        <end position="137"/>
    </location>
</feature>
<sequence length="278" mass="30871">MDTVVRGRGSDRLKYLDLEGRWVLNGRKSIPFISQAFRHLESLNDATVPLKDITDQPLNAIGMVGWKRSTVEPVKAKKLPRFEAPPVVVAEEVPPSPREAMPHRSYGYGAAHEKRRLSVSSARSRSASPRPVSPYPEYDKYAKYHRKDSISSLGGGRIDPGYASGAPSPQPMQDEEGWVPPHRTQALSPRPGQHARKLYDNEYDPGYLQRANQQKDGLQVNTKYGQVGRKYHHSSGSIGSAGSSGGSEQNSPVTQRSRDEVVMIQYAMRAGGQRTNRH</sequence>
<organism evidence="2 3">
    <name type="scientific">Mesorhabditis spiculigera</name>
    <dbReference type="NCBI Taxonomy" id="96644"/>
    <lineage>
        <taxon>Eukaryota</taxon>
        <taxon>Metazoa</taxon>
        <taxon>Ecdysozoa</taxon>
        <taxon>Nematoda</taxon>
        <taxon>Chromadorea</taxon>
        <taxon>Rhabditida</taxon>
        <taxon>Rhabditina</taxon>
        <taxon>Rhabditomorpha</taxon>
        <taxon>Rhabditoidea</taxon>
        <taxon>Rhabditidae</taxon>
        <taxon>Mesorhabditinae</taxon>
        <taxon>Mesorhabditis</taxon>
    </lineage>
</organism>
<comment type="caution">
    <text evidence="2">The sequence shown here is derived from an EMBL/GenBank/DDBJ whole genome shotgun (WGS) entry which is preliminary data.</text>
</comment>
<accession>A0AA36D4W2</accession>
<proteinExistence type="predicted"/>
<evidence type="ECO:0000313" key="3">
    <source>
        <dbReference type="Proteomes" id="UP001177023"/>
    </source>
</evidence>
<dbReference type="EMBL" id="CATQJA010002657">
    <property type="protein sequence ID" value="CAJ0579879.1"/>
    <property type="molecule type" value="Genomic_DNA"/>
</dbReference>
<evidence type="ECO:0000313" key="2">
    <source>
        <dbReference type="EMBL" id="CAJ0579879.1"/>
    </source>
</evidence>
<reference evidence="2" key="1">
    <citation type="submission" date="2023-06" db="EMBL/GenBank/DDBJ databases">
        <authorList>
            <person name="Delattre M."/>
        </authorList>
    </citation>
    <scope>NUCLEOTIDE SEQUENCE</scope>
    <source>
        <strain evidence="2">AF72</strain>
    </source>
</reference>
<evidence type="ECO:0000256" key="1">
    <source>
        <dbReference type="SAM" id="MobiDB-lite"/>
    </source>
</evidence>
<dbReference type="Proteomes" id="UP001177023">
    <property type="component" value="Unassembled WGS sequence"/>
</dbReference>
<feature type="region of interest" description="Disordered" evidence="1">
    <location>
        <begin position="223"/>
        <end position="260"/>
    </location>
</feature>
<gene>
    <name evidence="2" type="ORF">MSPICULIGERA_LOCUS18082</name>
</gene>
<feature type="non-terminal residue" evidence="2">
    <location>
        <position position="278"/>
    </location>
</feature>
<feature type="region of interest" description="Disordered" evidence="1">
    <location>
        <begin position="149"/>
        <end position="196"/>
    </location>
</feature>
<protein>
    <submittedName>
        <fullName evidence="2">Uncharacterized protein</fullName>
    </submittedName>
</protein>
<feature type="compositionally biased region" description="Low complexity" evidence="1">
    <location>
        <begin position="118"/>
        <end position="130"/>
    </location>
</feature>
<name>A0AA36D4W2_9BILA</name>
<dbReference type="AlphaFoldDB" id="A0AA36D4W2"/>
<keyword evidence="3" id="KW-1185">Reference proteome</keyword>